<keyword evidence="4" id="KW-1185">Reference proteome</keyword>
<dbReference type="PROSITE" id="PS51729">
    <property type="entry name" value="GNAT_YJDJ"/>
    <property type="match status" value="1"/>
</dbReference>
<accession>A0ABR7LVS3</accession>
<dbReference type="Pfam" id="PF14542">
    <property type="entry name" value="Acetyltransf_CG"/>
    <property type="match status" value="1"/>
</dbReference>
<organism evidence="3 4">
    <name type="scientific">Actinomadura alba</name>
    <dbReference type="NCBI Taxonomy" id="406431"/>
    <lineage>
        <taxon>Bacteria</taxon>
        <taxon>Bacillati</taxon>
        <taxon>Actinomycetota</taxon>
        <taxon>Actinomycetes</taxon>
        <taxon>Streptosporangiales</taxon>
        <taxon>Thermomonosporaceae</taxon>
        <taxon>Actinomadura</taxon>
    </lineage>
</organism>
<dbReference type="PANTHER" id="PTHR31435:SF10">
    <property type="entry name" value="BSR4717 PROTEIN"/>
    <property type="match status" value="1"/>
</dbReference>
<dbReference type="PROSITE" id="PS51186">
    <property type="entry name" value="GNAT"/>
    <property type="match status" value="1"/>
</dbReference>
<dbReference type="InterPro" id="IPR045057">
    <property type="entry name" value="Gcn5-rel_NAT"/>
</dbReference>
<evidence type="ECO:0000259" key="1">
    <source>
        <dbReference type="PROSITE" id="PS51186"/>
    </source>
</evidence>
<dbReference type="CDD" id="cd04301">
    <property type="entry name" value="NAT_SF"/>
    <property type="match status" value="1"/>
</dbReference>
<dbReference type="Proteomes" id="UP000805614">
    <property type="component" value="Unassembled WGS sequence"/>
</dbReference>
<proteinExistence type="predicted"/>
<dbReference type="InterPro" id="IPR016181">
    <property type="entry name" value="Acyl_CoA_acyltransferase"/>
</dbReference>
<dbReference type="InterPro" id="IPR000182">
    <property type="entry name" value="GNAT_dom"/>
</dbReference>
<dbReference type="EMBL" id="JABVEC010000022">
    <property type="protein sequence ID" value="MBC6468952.1"/>
    <property type="molecule type" value="Genomic_DNA"/>
</dbReference>
<name>A0ABR7LVS3_9ACTN</name>
<evidence type="ECO:0000313" key="4">
    <source>
        <dbReference type="Proteomes" id="UP000805614"/>
    </source>
</evidence>
<dbReference type="PANTHER" id="PTHR31435">
    <property type="entry name" value="PROTEIN NATD1"/>
    <property type="match status" value="1"/>
</dbReference>
<reference evidence="3 4" key="1">
    <citation type="submission" date="2020-06" db="EMBL/GenBank/DDBJ databases">
        <title>Actinomadura xiongansis sp. nov., isolated from soil of Baiyangdian.</title>
        <authorList>
            <person name="Zhang X."/>
        </authorList>
    </citation>
    <scope>NUCLEOTIDE SEQUENCE [LARGE SCALE GENOMIC DNA]</scope>
    <source>
        <strain evidence="3 4">HBUM206468</strain>
    </source>
</reference>
<dbReference type="RefSeq" id="WP_187245991.1">
    <property type="nucleotide sequence ID" value="NZ_BAAAOK010000001.1"/>
</dbReference>
<dbReference type="Gene3D" id="3.40.630.30">
    <property type="match status" value="1"/>
</dbReference>
<dbReference type="SUPFAM" id="SSF55729">
    <property type="entry name" value="Acyl-CoA N-acyltransferases (Nat)"/>
    <property type="match status" value="1"/>
</dbReference>
<gene>
    <name evidence="3" type="ORF">HKK74_26165</name>
</gene>
<evidence type="ECO:0000259" key="2">
    <source>
        <dbReference type="PROSITE" id="PS51729"/>
    </source>
</evidence>
<dbReference type="InterPro" id="IPR031165">
    <property type="entry name" value="GNAT_YJDJ"/>
</dbReference>
<feature type="domain" description="N-acetyltransferase" evidence="2">
    <location>
        <begin position="6"/>
        <end position="92"/>
    </location>
</feature>
<evidence type="ECO:0000313" key="3">
    <source>
        <dbReference type="EMBL" id="MBC6468952.1"/>
    </source>
</evidence>
<feature type="domain" description="N-acetyltransferase" evidence="1">
    <location>
        <begin position="1"/>
        <end position="97"/>
    </location>
</feature>
<protein>
    <submittedName>
        <fullName evidence="3">N-acetyltransferase</fullName>
    </submittedName>
</protein>
<comment type="caution">
    <text evidence="3">The sequence shown here is derived from an EMBL/GenBank/DDBJ whole genome shotgun (WGS) entry which is preliminary data.</text>
</comment>
<sequence length="101" mass="11451">MDVSVIDATDRHRYEAYLDGDLIGFADYQVTADVMVLPHVEVLPRVEGRGLGGTLARAALDDARRRGLRVRPLCPFVRAWIARHPDYADLVHERNQERNPS</sequence>